<keyword evidence="2" id="KW-1185">Reference proteome</keyword>
<dbReference type="EMBL" id="JBHSNO010000005">
    <property type="protein sequence ID" value="MFC5588746.1"/>
    <property type="molecule type" value="Genomic_DNA"/>
</dbReference>
<proteinExistence type="predicted"/>
<dbReference type="Proteomes" id="UP001596109">
    <property type="component" value="Unassembled WGS sequence"/>
</dbReference>
<organism evidence="1 2">
    <name type="scientific">Sporosarcina soli</name>
    <dbReference type="NCBI Taxonomy" id="334736"/>
    <lineage>
        <taxon>Bacteria</taxon>
        <taxon>Bacillati</taxon>
        <taxon>Bacillota</taxon>
        <taxon>Bacilli</taxon>
        <taxon>Bacillales</taxon>
        <taxon>Caryophanaceae</taxon>
        <taxon>Sporosarcina</taxon>
    </lineage>
</organism>
<sequence length="230" mass="23712">MSFLKGLGSLVGGVVGEVVGGTVKVVGEVTNSDFVREIGDGVKHASYFAGEKLGEAASGTWDIASGIITQDQDKLDDGLSDMGKAIGDTARAAGHTICNVVENGTDVVGGLLDGDNERLKDGAKGIVKVGVVGALSFGVIDLIDGGDVTHADPTMTASPSVPGLDTTPNAEPALPAENISLVENPNSHHVEPHWRTLSDGTEIWVDGDGDSSVNTYEGWTQSNPDYRVKG</sequence>
<gene>
    <name evidence="1" type="ORF">ACFPRA_07605</name>
</gene>
<comment type="caution">
    <text evidence="1">The sequence shown here is derived from an EMBL/GenBank/DDBJ whole genome shotgun (WGS) entry which is preliminary data.</text>
</comment>
<name>A0ABW0TH34_9BACL</name>
<evidence type="ECO:0000313" key="1">
    <source>
        <dbReference type="EMBL" id="MFC5588746.1"/>
    </source>
</evidence>
<evidence type="ECO:0000313" key="2">
    <source>
        <dbReference type="Proteomes" id="UP001596109"/>
    </source>
</evidence>
<dbReference type="RefSeq" id="WP_381432303.1">
    <property type="nucleotide sequence ID" value="NZ_JBHSNO010000005.1"/>
</dbReference>
<protein>
    <submittedName>
        <fullName evidence="1">Uncharacterized protein</fullName>
    </submittedName>
</protein>
<reference evidence="2" key="1">
    <citation type="journal article" date="2019" name="Int. J. Syst. Evol. Microbiol.">
        <title>The Global Catalogue of Microorganisms (GCM) 10K type strain sequencing project: providing services to taxonomists for standard genome sequencing and annotation.</title>
        <authorList>
            <consortium name="The Broad Institute Genomics Platform"/>
            <consortium name="The Broad Institute Genome Sequencing Center for Infectious Disease"/>
            <person name="Wu L."/>
            <person name="Ma J."/>
        </authorList>
    </citation>
    <scope>NUCLEOTIDE SEQUENCE [LARGE SCALE GENOMIC DNA]</scope>
    <source>
        <strain evidence="2">CGMCC 4.1434</strain>
    </source>
</reference>
<accession>A0ABW0TH34</accession>